<dbReference type="GO" id="GO:0005886">
    <property type="term" value="C:plasma membrane"/>
    <property type="evidence" value="ECO:0007669"/>
    <property type="project" value="UniProtKB-SubCell"/>
</dbReference>
<evidence type="ECO:0000313" key="11">
    <source>
        <dbReference type="Proteomes" id="UP000007801"/>
    </source>
</evidence>
<feature type="transmembrane region" description="Helical" evidence="8">
    <location>
        <begin position="12"/>
        <end position="36"/>
    </location>
</feature>
<dbReference type="Proteomes" id="UP000007801">
    <property type="component" value="Unassembled WGS sequence"/>
</dbReference>
<dbReference type="FunFam" id="1.20.1250.20:FF:000218">
    <property type="entry name" value="facilitated trehalose transporter Tret1"/>
    <property type="match status" value="1"/>
</dbReference>
<evidence type="ECO:0000256" key="2">
    <source>
        <dbReference type="ARBA" id="ARBA00022448"/>
    </source>
</evidence>
<name>B3MNX8_DROAN</name>
<reference evidence="10 11" key="1">
    <citation type="journal article" date="2007" name="Nature">
        <title>Evolution of genes and genomes on the Drosophila phylogeny.</title>
        <authorList>
            <consortium name="Drosophila 12 Genomes Consortium"/>
            <person name="Clark A.G."/>
            <person name="Eisen M.B."/>
            <person name="Smith D.R."/>
            <person name="Bergman C.M."/>
            <person name="Oliver B."/>
            <person name="Markow T.A."/>
            <person name="Kaufman T.C."/>
            <person name="Kellis M."/>
            <person name="Gelbart W."/>
            <person name="Iyer V.N."/>
            <person name="Pollard D.A."/>
            <person name="Sackton T.B."/>
            <person name="Larracuente A.M."/>
            <person name="Singh N.D."/>
            <person name="Abad J.P."/>
            <person name="Abt D.N."/>
            <person name="Adryan B."/>
            <person name="Aguade M."/>
            <person name="Akashi H."/>
            <person name="Anderson W.W."/>
            <person name="Aquadro C.F."/>
            <person name="Ardell D.H."/>
            <person name="Arguello R."/>
            <person name="Artieri C.G."/>
            <person name="Barbash D.A."/>
            <person name="Barker D."/>
            <person name="Barsanti P."/>
            <person name="Batterham P."/>
            <person name="Batzoglou S."/>
            <person name="Begun D."/>
            <person name="Bhutkar A."/>
            <person name="Blanco E."/>
            <person name="Bosak S.A."/>
            <person name="Bradley R.K."/>
            <person name="Brand A.D."/>
            <person name="Brent M.R."/>
            <person name="Brooks A.N."/>
            <person name="Brown R.H."/>
            <person name="Butlin R.K."/>
            <person name="Caggese C."/>
            <person name="Calvi B.R."/>
            <person name="Bernardo de Carvalho A."/>
            <person name="Caspi A."/>
            <person name="Castrezana S."/>
            <person name="Celniker S.E."/>
            <person name="Chang J.L."/>
            <person name="Chapple C."/>
            <person name="Chatterji S."/>
            <person name="Chinwalla A."/>
            <person name="Civetta A."/>
            <person name="Clifton S.W."/>
            <person name="Comeron J.M."/>
            <person name="Costello J.C."/>
            <person name="Coyne J.A."/>
            <person name="Daub J."/>
            <person name="David R.G."/>
            <person name="Delcher A.L."/>
            <person name="Delehaunty K."/>
            <person name="Do C.B."/>
            <person name="Ebling H."/>
            <person name="Edwards K."/>
            <person name="Eickbush T."/>
            <person name="Evans J.D."/>
            <person name="Filipski A."/>
            <person name="Findeiss S."/>
            <person name="Freyhult E."/>
            <person name="Fulton L."/>
            <person name="Fulton R."/>
            <person name="Garcia A.C."/>
            <person name="Gardiner A."/>
            <person name="Garfield D.A."/>
            <person name="Garvin B.E."/>
            <person name="Gibson G."/>
            <person name="Gilbert D."/>
            <person name="Gnerre S."/>
            <person name="Godfrey J."/>
            <person name="Good R."/>
            <person name="Gotea V."/>
            <person name="Gravely B."/>
            <person name="Greenberg A.J."/>
            <person name="Griffiths-Jones S."/>
            <person name="Gross S."/>
            <person name="Guigo R."/>
            <person name="Gustafson E.A."/>
            <person name="Haerty W."/>
            <person name="Hahn M.W."/>
            <person name="Halligan D.L."/>
            <person name="Halpern A.L."/>
            <person name="Halter G.M."/>
            <person name="Han M.V."/>
            <person name="Heger A."/>
            <person name="Hillier L."/>
            <person name="Hinrichs A.S."/>
            <person name="Holmes I."/>
            <person name="Hoskins R.A."/>
            <person name="Hubisz M.J."/>
            <person name="Hultmark D."/>
            <person name="Huntley M.A."/>
            <person name="Jaffe D.B."/>
            <person name="Jagadeeshan S."/>
            <person name="Jeck W.R."/>
            <person name="Johnson J."/>
            <person name="Jones C.D."/>
            <person name="Jordan W.C."/>
            <person name="Karpen G.H."/>
            <person name="Kataoka E."/>
            <person name="Keightley P.D."/>
            <person name="Kheradpour P."/>
            <person name="Kirkness E.F."/>
            <person name="Koerich L.B."/>
            <person name="Kristiansen K."/>
            <person name="Kudrna D."/>
            <person name="Kulathinal R.J."/>
            <person name="Kumar S."/>
            <person name="Kwok R."/>
            <person name="Lander E."/>
            <person name="Langley C.H."/>
            <person name="Lapoint R."/>
            <person name="Lazzaro B.P."/>
            <person name="Lee S.J."/>
            <person name="Levesque L."/>
            <person name="Li R."/>
            <person name="Lin C.F."/>
            <person name="Lin M.F."/>
            <person name="Lindblad-Toh K."/>
            <person name="Llopart A."/>
            <person name="Long M."/>
            <person name="Low L."/>
            <person name="Lozovsky E."/>
            <person name="Lu J."/>
            <person name="Luo M."/>
            <person name="Machado C.A."/>
            <person name="Makalowski W."/>
            <person name="Marzo M."/>
            <person name="Matsuda M."/>
            <person name="Matzkin L."/>
            <person name="McAllister B."/>
            <person name="McBride C.S."/>
            <person name="McKernan B."/>
            <person name="McKernan K."/>
            <person name="Mendez-Lago M."/>
            <person name="Minx P."/>
            <person name="Mollenhauer M.U."/>
            <person name="Montooth K."/>
            <person name="Mount S.M."/>
            <person name="Mu X."/>
            <person name="Myers E."/>
            <person name="Negre B."/>
            <person name="Newfeld S."/>
            <person name="Nielsen R."/>
            <person name="Noor M.A."/>
            <person name="O'Grady P."/>
            <person name="Pachter L."/>
            <person name="Papaceit M."/>
            <person name="Parisi M.J."/>
            <person name="Parisi M."/>
            <person name="Parts L."/>
            <person name="Pedersen J.S."/>
            <person name="Pesole G."/>
            <person name="Phillippy A.M."/>
            <person name="Ponting C.P."/>
            <person name="Pop M."/>
            <person name="Porcelli D."/>
            <person name="Powell J.R."/>
            <person name="Prohaska S."/>
            <person name="Pruitt K."/>
            <person name="Puig M."/>
            <person name="Quesneville H."/>
            <person name="Ram K.R."/>
            <person name="Rand D."/>
            <person name="Rasmussen M.D."/>
            <person name="Reed L.K."/>
            <person name="Reenan R."/>
            <person name="Reily A."/>
            <person name="Remington K.A."/>
            <person name="Rieger T.T."/>
            <person name="Ritchie M.G."/>
            <person name="Robin C."/>
            <person name="Rogers Y.H."/>
            <person name="Rohde C."/>
            <person name="Rozas J."/>
            <person name="Rubenfield M.J."/>
            <person name="Ruiz A."/>
            <person name="Russo S."/>
            <person name="Salzberg S.L."/>
            <person name="Sanchez-Gracia A."/>
            <person name="Saranga D.J."/>
            <person name="Sato H."/>
            <person name="Schaeffer S.W."/>
            <person name="Schatz M.C."/>
            <person name="Schlenke T."/>
            <person name="Schwartz R."/>
            <person name="Segarra C."/>
            <person name="Singh R.S."/>
            <person name="Sirot L."/>
            <person name="Sirota M."/>
            <person name="Sisneros N.B."/>
            <person name="Smith C.D."/>
            <person name="Smith T.F."/>
            <person name="Spieth J."/>
            <person name="Stage D.E."/>
            <person name="Stark A."/>
            <person name="Stephan W."/>
            <person name="Strausberg R.L."/>
            <person name="Strempel S."/>
            <person name="Sturgill D."/>
            <person name="Sutton G."/>
            <person name="Sutton G.G."/>
            <person name="Tao W."/>
            <person name="Teichmann S."/>
            <person name="Tobari Y.N."/>
            <person name="Tomimura Y."/>
            <person name="Tsolas J.M."/>
            <person name="Valente V.L."/>
            <person name="Venter E."/>
            <person name="Venter J.C."/>
            <person name="Vicario S."/>
            <person name="Vieira F.G."/>
            <person name="Vilella A.J."/>
            <person name="Villasante A."/>
            <person name="Walenz B."/>
            <person name="Wang J."/>
            <person name="Wasserman M."/>
            <person name="Watts T."/>
            <person name="Wilson D."/>
            <person name="Wilson R.K."/>
            <person name="Wing R.A."/>
            <person name="Wolfner M.F."/>
            <person name="Wong A."/>
            <person name="Wong G.K."/>
            <person name="Wu C.I."/>
            <person name="Wu G."/>
            <person name="Yamamoto D."/>
            <person name="Yang H.P."/>
            <person name="Yang S.P."/>
            <person name="Yorke J.A."/>
            <person name="Yoshida K."/>
            <person name="Zdobnov E."/>
            <person name="Zhang P."/>
            <person name="Zhang Y."/>
            <person name="Zimin A.V."/>
            <person name="Baldwin J."/>
            <person name="Abdouelleil A."/>
            <person name="Abdulkadir J."/>
            <person name="Abebe A."/>
            <person name="Abera B."/>
            <person name="Abreu J."/>
            <person name="Acer S.C."/>
            <person name="Aftuck L."/>
            <person name="Alexander A."/>
            <person name="An P."/>
            <person name="Anderson E."/>
            <person name="Anderson S."/>
            <person name="Arachi H."/>
            <person name="Azer M."/>
            <person name="Bachantsang P."/>
            <person name="Barry A."/>
            <person name="Bayul T."/>
            <person name="Berlin A."/>
            <person name="Bessette D."/>
            <person name="Bloom T."/>
            <person name="Blye J."/>
            <person name="Boguslavskiy L."/>
            <person name="Bonnet C."/>
            <person name="Boukhgalter B."/>
            <person name="Bourzgui I."/>
            <person name="Brown A."/>
            <person name="Cahill P."/>
            <person name="Channer S."/>
            <person name="Cheshatsang Y."/>
            <person name="Chuda L."/>
            <person name="Citroen M."/>
            <person name="Collymore A."/>
            <person name="Cooke P."/>
            <person name="Costello M."/>
            <person name="D'Aco K."/>
            <person name="Daza R."/>
            <person name="De Haan G."/>
            <person name="DeGray S."/>
            <person name="DeMaso C."/>
            <person name="Dhargay N."/>
            <person name="Dooley K."/>
            <person name="Dooley E."/>
            <person name="Doricent M."/>
            <person name="Dorje P."/>
            <person name="Dorjee K."/>
            <person name="Dupes A."/>
            <person name="Elong R."/>
            <person name="Falk J."/>
            <person name="Farina A."/>
            <person name="Faro S."/>
            <person name="Ferguson D."/>
            <person name="Fisher S."/>
            <person name="Foley C.D."/>
            <person name="Franke A."/>
            <person name="Friedrich D."/>
            <person name="Gadbois L."/>
            <person name="Gearin G."/>
            <person name="Gearin C.R."/>
            <person name="Giannoukos G."/>
            <person name="Goode T."/>
            <person name="Graham J."/>
            <person name="Grandbois E."/>
            <person name="Grewal S."/>
            <person name="Gyaltsen K."/>
            <person name="Hafez N."/>
            <person name="Hagos B."/>
            <person name="Hall J."/>
            <person name="Henson C."/>
            <person name="Hollinger A."/>
            <person name="Honan T."/>
            <person name="Huard M.D."/>
            <person name="Hughes L."/>
            <person name="Hurhula B."/>
            <person name="Husby M.E."/>
            <person name="Kamat A."/>
            <person name="Kanga B."/>
            <person name="Kashin S."/>
            <person name="Khazanovich D."/>
            <person name="Kisner P."/>
            <person name="Lance K."/>
            <person name="Lara M."/>
            <person name="Lee W."/>
            <person name="Lennon N."/>
            <person name="Letendre F."/>
            <person name="LeVine R."/>
            <person name="Lipovsky A."/>
            <person name="Liu X."/>
            <person name="Liu J."/>
            <person name="Liu S."/>
            <person name="Lokyitsang T."/>
            <person name="Lokyitsang Y."/>
            <person name="Lubonja R."/>
            <person name="Lui A."/>
            <person name="MacDonald P."/>
            <person name="Magnisalis V."/>
            <person name="Maru K."/>
            <person name="Matthews C."/>
            <person name="McCusker W."/>
            <person name="McDonough S."/>
            <person name="Mehta T."/>
            <person name="Meldrim J."/>
            <person name="Meneus L."/>
            <person name="Mihai O."/>
            <person name="Mihalev A."/>
            <person name="Mihova T."/>
            <person name="Mittelman R."/>
            <person name="Mlenga V."/>
            <person name="Montmayeur A."/>
            <person name="Mulrain L."/>
            <person name="Navidi A."/>
            <person name="Naylor J."/>
            <person name="Negash T."/>
            <person name="Nguyen T."/>
            <person name="Nguyen N."/>
            <person name="Nicol R."/>
            <person name="Norbu C."/>
            <person name="Norbu N."/>
            <person name="Novod N."/>
            <person name="O'Neill B."/>
            <person name="Osman S."/>
            <person name="Markiewicz E."/>
            <person name="Oyono O.L."/>
            <person name="Patti C."/>
            <person name="Phunkhang P."/>
            <person name="Pierre F."/>
            <person name="Priest M."/>
            <person name="Raghuraman S."/>
            <person name="Rege F."/>
            <person name="Reyes R."/>
            <person name="Rise C."/>
            <person name="Rogov P."/>
            <person name="Ross K."/>
            <person name="Ryan E."/>
            <person name="Settipalli S."/>
            <person name="Shea T."/>
            <person name="Sherpa N."/>
            <person name="Shi L."/>
            <person name="Shih D."/>
            <person name="Sparrow T."/>
            <person name="Spaulding J."/>
            <person name="Stalker J."/>
            <person name="Stange-Thomann N."/>
            <person name="Stavropoulos S."/>
            <person name="Stone C."/>
            <person name="Strader C."/>
            <person name="Tesfaye S."/>
            <person name="Thomson T."/>
            <person name="Thoulutsang Y."/>
            <person name="Thoulutsang D."/>
            <person name="Topham K."/>
            <person name="Topping I."/>
            <person name="Tsamla T."/>
            <person name="Vassiliev H."/>
            <person name="Vo A."/>
            <person name="Wangchuk T."/>
            <person name="Wangdi T."/>
            <person name="Weiand M."/>
            <person name="Wilkinson J."/>
            <person name="Wilson A."/>
            <person name="Yadav S."/>
            <person name="Young G."/>
            <person name="Yu Q."/>
            <person name="Zembek L."/>
            <person name="Zhong D."/>
            <person name="Zimmer A."/>
            <person name="Zwirko Z."/>
            <person name="Jaffe D.B."/>
            <person name="Alvarez P."/>
            <person name="Brockman W."/>
            <person name="Butler J."/>
            <person name="Chin C."/>
            <person name="Gnerre S."/>
            <person name="Grabherr M."/>
            <person name="Kleber M."/>
            <person name="Mauceli E."/>
            <person name="MacCallum I."/>
        </authorList>
    </citation>
    <scope>NUCLEOTIDE SEQUENCE [LARGE SCALE GENOMIC DNA]</scope>
    <source>
        <strain evidence="11">Tucson 14024-0371.13</strain>
    </source>
</reference>
<dbReference type="Gene3D" id="1.20.1250.20">
    <property type="entry name" value="MFS general substrate transporter like domains"/>
    <property type="match status" value="1"/>
</dbReference>
<evidence type="ECO:0000256" key="4">
    <source>
        <dbReference type="ARBA" id="ARBA00022597"/>
    </source>
</evidence>
<evidence type="ECO:0000313" key="10">
    <source>
        <dbReference type="EMBL" id="EDV32165.1"/>
    </source>
</evidence>
<comment type="subcellular location">
    <subcellularLocation>
        <location evidence="1">Cell membrane</location>
        <topology evidence="1">Multi-pass membrane protein</topology>
    </subcellularLocation>
</comment>
<feature type="transmembrane region" description="Helical" evidence="8">
    <location>
        <begin position="329"/>
        <end position="350"/>
    </location>
</feature>
<dbReference type="PANTHER" id="PTHR48021">
    <property type="match status" value="1"/>
</dbReference>
<dbReference type="AlphaFoldDB" id="B3MNX8"/>
<dbReference type="PhylomeDB" id="B3MNX8"/>
<organism evidence="10 11">
    <name type="scientific">Drosophila ananassae</name>
    <name type="common">Fruit fly</name>
    <dbReference type="NCBI Taxonomy" id="7217"/>
    <lineage>
        <taxon>Eukaryota</taxon>
        <taxon>Metazoa</taxon>
        <taxon>Ecdysozoa</taxon>
        <taxon>Arthropoda</taxon>
        <taxon>Hexapoda</taxon>
        <taxon>Insecta</taxon>
        <taxon>Pterygota</taxon>
        <taxon>Neoptera</taxon>
        <taxon>Endopterygota</taxon>
        <taxon>Diptera</taxon>
        <taxon>Brachycera</taxon>
        <taxon>Muscomorpha</taxon>
        <taxon>Ephydroidea</taxon>
        <taxon>Drosophilidae</taxon>
        <taxon>Drosophila</taxon>
        <taxon>Sophophora</taxon>
    </lineage>
</organism>
<accession>B3MNX8</accession>
<dbReference type="Pfam" id="PF00083">
    <property type="entry name" value="Sugar_tr"/>
    <property type="match status" value="1"/>
</dbReference>
<keyword evidence="6 8" id="KW-1133">Transmembrane helix</keyword>
<dbReference type="SMR" id="B3MNX8"/>
<feature type="transmembrane region" description="Helical" evidence="8">
    <location>
        <begin position="110"/>
        <end position="131"/>
    </location>
</feature>
<keyword evidence="4" id="KW-0762">Sugar transport</keyword>
<dbReference type="InterPro" id="IPR036259">
    <property type="entry name" value="MFS_trans_sf"/>
</dbReference>
<dbReference type="SUPFAM" id="SSF103473">
    <property type="entry name" value="MFS general substrate transporter"/>
    <property type="match status" value="1"/>
</dbReference>
<feature type="transmembrane region" description="Helical" evidence="8">
    <location>
        <begin position="431"/>
        <end position="450"/>
    </location>
</feature>
<dbReference type="eggNOG" id="KOG0254">
    <property type="taxonomic scope" value="Eukaryota"/>
</dbReference>
<evidence type="ECO:0000256" key="6">
    <source>
        <dbReference type="ARBA" id="ARBA00022989"/>
    </source>
</evidence>
<keyword evidence="11" id="KW-1185">Reference proteome</keyword>
<dbReference type="OMA" id="WGSLCCI"/>
<evidence type="ECO:0000256" key="8">
    <source>
        <dbReference type="SAM" id="Phobius"/>
    </source>
</evidence>
<dbReference type="OrthoDB" id="6612291at2759"/>
<dbReference type="InterPro" id="IPR005829">
    <property type="entry name" value="Sugar_transporter_CS"/>
</dbReference>
<sequence>MSNPSESKYQYLAALSVNIISISYGAYCGWPSASFLELASDKSPLDTGPLTKHEQGWVASSVCLGGLFGAIFFVRLADKIGRRKSLLWMALPNLLGWIIIPFARNANHLIIARLIGGAAGGGIFSVTPIYVVELASNSVRGVLGTFLVLTCSGGVCLAFVLGYYFDYATVSWIMATLTPAFVFCFWFMPETPQYLASKNKLKEAEYSLRYYRNIRSFSVKELNEDLQYELKKLKDTEKTDIDDSSDNSNAVTWADFAEPKIRKSFLIGFGLLVFNQLCGCFTMLNYTAVIFEQAGASLKPTVAAIIVGVIQILGNYASTMLVERLGRKILLIVSAVGISLSQGVMATYSYCQIKGHQVESFSWVPVVAFSFMIFVAALGLMSLPFLVISELMPQRLRSTANMILMSVLWVISTCTIKLMPIFTDCLGMHGTVYMFASFSFGAALFVAIFLPETKGTTVEDVLASL</sequence>
<keyword evidence="5 8" id="KW-0812">Transmembrane</keyword>
<dbReference type="HOGENOM" id="CLU_001265_30_5_1"/>
<feature type="transmembrane region" description="Helical" evidence="8">
    <location>
        <begin position="400"/>
        <end position="419"/>
    </location>
</feature>
<dbReference type="EMBL" id="CH902620">
    <property type="protein sequence ID" value="EDV32165.1"/>
    <property type="molecule type" value="Genomic_DNA"/>
</dbReference>
<evidence type="ECO:0000256" key="3">
    <source>
        <dbReference type="ARBA" id="ARBA00022475"/>
    </source>
</evidence>
<dbReference type="KEGG" id="dan:6497004"/>
<feature type="transmembrane region" description="Helical" evidence="8">
    <location>
        <begin position="56"/>
        <end position="74"/>
    </location>
</feature>
<evidence type="ECO:0000256" key="7">
    <source>
        <dbReference type="ARBA" id="ARBA00023136"/>
    </source>
</evidence>
<feature type="transmembrane region" description="Helical" evidence="8">
    <location>
        <begin position="143"/>
        <end position="164"/>
    </location>
</feature>
<dbReference type="CDD" id="cd17358">
    <property type="entry name" value="MFS_GLUT6_8_Class3_like"/>
    <property type="match status" value="1"/>
</dbReference>
<protein>
    <recommendedName>
        <fullName evidence="9">Major facilitator superfamily (MFS) profile domain-containing protein</fullName>
    </recommendedName>
</protein>
<dbReference type="PANTHER" id="PTHR48021:SF33">
    <property type="entry name" value="AT22075P-RELATED"/>
    <property type="match status" value="1"/>
</dbReference>
<dbReference type="GO" id="GO:0051119">
    <property type="term" value="F:sugar transmembrane transporter activity"/>
    <property type="evidence" value="ECO:0007669"/>
    <property type="project" value="InterPro"/>
</dbReference>
<feature type="transmembrane region" description="Helical" evidence="8">
    <location>
        <begin position="362"/>
        <end position="388"/>
    </location>
</feature>
<feature type="domain" description="Major facilitator superfamily (MFS) profile" evidence="9">
    <location>
        <begin position="9"/>
        <end position="454"/>
    </location>
</feature>
<gene>
    <name evidence="10" type="primary">Dana\GF14176</name>
    <name evidence="10" type="synonym">dana_GLEANR_14936</name>
    <name evidence="10" type="ORF">GF14176</name>
</gene>
<feature type="transmembrane region" description="Helical" evidence="8">
    <location>
        <begin position="265"/>
        <end position="286"/>
    </location>
</feature>
<evidence type="ECO:0000256" key="5">
    <source>
        <dbReference type="ARBA" id="ARBA00022692"/>
    </source>
</evidence>
<feature type="transmembrane region" description="Helical" evidence="8">
    <location>
        <begin position="298"/>
        <end position="317"/>
    </location>
</feature>
<dbReference type="InterPro" id="IPR020846">
    <property type="entry name" value="MFS_dom"/>
</dbReference>
<feature type="transmembrane region" description="Helical" evidence="8">
    <location>
        <begin position="86"/>
        <end position="104"/>
    </location>
</feature>
<dbReference type="InterPro" id="IPR005828">
    <property type="entry name" value="MFS_sugar_transport-like"/>
</dbReference>
<evidence type="ECO:0000256" key="1">
    <source>
        <dbReference type="ARBA" id="ARBA00004651"/>
    </source>
</evidence>
<dbReference type="PROSITE" id="PS00217">
    <property type="entry name" value="SUGAR_TRANSPORT_2"/>
    <property type="match status" value="1"/>
</dbReference>
<keyword evidence="3" id="KW-1003">Cell membrane</keyword>
<dbReference type="PROSITE" id="PS50850">
    <property type="entry name" value="MFS"/>
    <property type="match status" value="1"/>
</dbReference>
<keyword evidence="2" id="KW-0813">Transport</keyword>
<dbReference type="InterPro" id="IPR050549">
    <property type="entry name" value="MFS_Trehalose_Transporter"/>
</dbReference>
<dbReference type="InParanoid" id="B3MNX8"/>
<feature type="transmembrane region" description="Helical" evidence="8">
    <location>
        <begin position="170"/>
        <end position="188"/>
    </location>
</feature>
<keyword evidence="7 8" id="KW-0472">Membrane</keyword>
<dbReference type="STRING" id="7217.B3MNX8"/>
<dbReference type="InterPro" id="IPR044775">
    <property type="entry name" value="MFS_ERD6/Tret1-like"/>
</dbReference>
<dbReference type="GeneID" id="6497004"/>
<proteinExistence type="predicted"/>
<evidence type="ECO:0000259" key="9">
    <source>
        <dbReference type="PROSITE" id="PS50850"/>
    </source>
</evidence>